<dbReference type="GO" id="GO:0009117">
    <property type="term" value="P:nucleotide metabolic process"/>
    <property type="evidence" value="ECO:0007669"/>
    <property type="project" value="UniProtKB-KW"/>
</dbReference>
<comment type="catalytic activity">
    <reaction evidence="4">
        <text>dTTP + H2O = dTMP + diphosphate + H(+)</text>
        <dbReference type="Rhea" id="RHEA:28534"/>
        <dbReference type="ChEBI" id="CHEBI:15377"/>
        <dbReference type="ChEBI" id="CHEBI:15378"/>
        <dbReference type="ChEBI" id="CHEBI:33019"/>
        <dbReference type="ChEBI" id="CHEBI:37568"/>
        <dbReference type="ChEBI" id="CHEBI:63528"/>
        <dbReference type="EC" id="3.6.1.9"/>
    </reaction>
</comment>
<dbReference type="InterPro" id="IPR029001">
    <property type="entry name" value="ITPase-like_fam"/>
</dbReference>
<keyword evidence="4" id="KW-0963">Cytoplasm</keyword>
<dbReference type="PIRSF" id="PIRSF006305">
    <property type="entry name" value="Maf"/>
    <property type="match status" value="1"/>
</dbReference>
<evidence type="ECO:0000313" key="6">
    <source>
        <dbReference type="Proteomes" id="UP000001887"/>
    </source>
</evidence>
<organism evidence="5 6">
    <name type="scientific">Pirellula staleyi (strain ATCC 27377 / DSM 6068 / ICPB 4128)</name>
    <name type="common">Pirella staleyi</name>
    <dbReference type="NCBI Taxonomy" id="530564"/>
    <lineage>
        <taxon>Bacteria</taxon>
        <taxon>Pseudomonadati</taxon>
        <taxon>Planctomycetota</taxon>
        <taxon>Planctomycetia</taxon>
        <taxon>Pirellulales</taxon>
        <taxon>Pirellulaceae</taxon>
        <taxon>Pirellula</taxon>
    </lineage>
</organism>
<feature type="site" description="Important for substrate specificity" evidence="4">
    <location>
        <position position="76"/>
    </location>
</feature>
<keyword evidence="2 4" id="KW-0378">Hydrolase</keyword>
<dbReference type="Pfam" id="PF02545">
    <property type="entry name" value="Maf"/>
    <property type="match status" value="1"/>
</dbReference>
<evidence type="ECO:0000256" key="4">
    <source>
        <dbReference type="HAMAP-Rule" id="MF_00528"/>
    </source>
</evidence>
<dbReference type="KEGG" id="psl:Psta_2709"/>
<name>D2R6S7_PIRSD</name>
<dbReference type="InterPro" id="IPR003697">
    <property type="entry name" value="Maf-like"/>
</dbReference>
<comment type="cofactor">
    <cofactor evidence="1 4">
        <name>a divalent metal cation</name>
        <dbReference type="ChEBI" id="CHEBI:60240"/>
    </cofactor>
</comment>
<evidence type="ECO:0000256" key="3">
    <source>
        <dbReference type="ARBA" id="ARBA00023080"/>
    </source>
</evidence>
<evidence type="ECO:0000256" key="2">
    <source>
        <dbReference type="ARBA" id="ARBA00022801"/>
    </source>
</evidence>
<protein>
    <recommendedName>
        <fullName evidence="4">dTTP/UTP pyrophosphatase</fullName>
        <shortName evidence="4">dTTPase/UTPase</shortName>
        <ecNumber evidence="4">3.6.1.9</ecNumber>
    </recommendedName>
    <alternativeName>
        <fullName evidence="4">Nucleoside triphosphate pyrophosphatase</fullName>
    </alternativeName>
    <alternativeName>
        <fullName evidence="4">Nucleotide pyrophosphatase</fullName>
        <shortName evidence="4">Nucleotide PPase</shortName>
    </alternativeName>
</protein>
<dbReference type="AlphaFoldDB" id="D2R6S7"/>
<dbReference type="HAMAP" id="MF_00528">
    <property type="entry name" value="Maf"/>
    <property type="match status" value="1"/>
</dbReference>
<proteinExistence type="inferred from homology"/>
<feature type="site" description="Important for substrate specificity" evidence="4">
    <location>
        <position position="160"/>
    </location>
</feature>
<dbReference type="STRING" id="530564.Psta_2709"/>
<dbReference type="PANTHER" id="PTHR43213">
    <property type="entry name" value="BIFUNCTIONAL DTTP/UTP PYROPHOSPHATASE/METHYLTRANSFERASE PROTEIN-RELATED"/>
    <property type="match status" value="1"/>
</dbReference>
<dbReference type="GO" id="GO:0036221">
    <property type="term" value="F:UTP diphosphatase activity"/>
    <property type="evidence" value="ECO:0007669"/>
    <property type="project" value="RHEA"/>
</dbReference>
<gene>
    <name evidence="5" type="ordered locus">Psta_2709</name>
</gene>
<dbReference type="HOGENOM" id="CLU_040416_2_0_0"/>
<feature type="site" description="Important for substrate specificity" evidence="4">
    <location>
        <position position="16"/>
    </location>
</feature>
<dbReference type="OrthoDB" id="9807767at2"/>
<dbReference type="CDD" id="cd00555">
    <property type="entry name" value="Maf"/>
    <property type="match status" value="1"/>
</dbReference>
<dbReference type="GO" id="GO:0036218">
    <property type="term" value="F:dTTP diphosphatase activity"/>
    <property type="evidence" value="ECO:0007669"/>
    <property type="project" value="RHEA"/>
</dbReference>
<dbReference type="EC" id="3.6.1.9" evidence="4"/>
<dbReference type="Proteomes" id="UP000001887">
    <property type="component" value="Chromosome"/>
</dbReference>
<feature type="active site" description="Proton acceptor" evidence="4">
    <location>
        <position position="75"/>
    </location>
</feature>
<dbReference type="EMBL" id="CP001848">
    <property type="protein sequence ID" value="ADB17377.1"/>
    <property type="molecule type" value="Genomic_DNA"/>
</dbReference>
<dbReference type="SUPFAM" id="SSF52972">
    <property type="entry name" value="ITPase-like"/>
    <property type="match status" value="1"/>
</dbReference>
<comment type="caution">
    <text evidence="4">Lacks conserved residue(s) required for the propagation of feature annotation.</text>
</comment>
<dbReference type="GO" id="GO:0005737">
    <property type="term" value="C:cytoplasm"/>
    <property type="evidence" value="ECO:0007669"/>
    <property type="project" value="UniProtKB-SubCell"/>
</dbReference>
<comment type="similarity">
    <text evidence="4">Belongs to the Maf family. YhdE subfamily.</text>
</comment>
<dbReference type="eggNOG" id="COG0424">
    <property type="taxonomic scope" value="Bacteria"/>
</dbReference>
<keyword evidence="6" id="KW-1185">Reference proteome</keyword>
<dbReference type="Gene3D" id="3.90.950.10">
    <property type="match status" value="1"/>
</dbReference>
<comment type="function">
    <text evidence="4">Nucleoside triphosphate pyrophosphatase that hydrolyzes dTTP and UTP. May have a dual role in cell division arrest and in preventing the incorporation of modified nucleotides into cellular nucleic acids.</text>
</comment>
<accession>D2R6S7</accession>
<reference evidence="5 6" key="1">
    <citation type="journal article" date="2009" name="Stand. Genomic Sci.">
        <title>Complete genome sequence of Pirellula staleyi type strain (ATCC 27377).</title>
        <authorList>
            <person name="Clum A."/>
            <person name="Tindall B.J."/>
            <person name="Sikorski J."/>
            <person name="Ivanova N."/>
            <person name="Mavrommatis K."/>
            <person name="Lucas S."/>
            <person name="Glavina del Rio T."/>
            <person name="Nolan M."/>
            <person name="Chen F."/>
            <person name="Tice H."/>
            <person name="Pitluck S."/>
            <person name="Cheng J.F."/>
            <person name="Chertkov O."/>
            <person name="Brettin T."/>
            <person name="Han C."/>
            <person name="Detter J.C."/>
            <person name="Kuske C."/>
            <person name="Bruce D."/>
            <person name="Goodwin L."/>
            <person name="Ovchinikova G."/>
            <person name="Pati A."/>
            <person name="Mikhailova N."/>
            <person name="Chen A."/>
            <person name="Palaniappan K."/>
            <person name="Land M."/>
            <person name="Hauser L."/>
            <person name="Chang Y.J."/>
            <person name="Jeffries C.D."/>
            <person name="Chain P."/>
            <person name="Rohde M."/>
            <person name="Goker M."/>
            <person name="Bristow J."/>
            <person name="Eisen J.A."/>
            <person name="Markowitz V."/>
            <person name="Hugenholtz P."/>
            <person name="Kyrpides N.C."/>
            <person name="Klenk H.P."/>
            <person name="Lapidus A."/>
        </authorList>
    </citation>
    <scope>NUCLEOTIDE SEQUENCE [LARGE SCALE GENOMIC DNA]</scope>
    <source>
        <strain evidence="6">ATCC 27377 / DSM 6068 / ICPB 4128</strain>
    </source>
</reference>
<sequence>MNSPLPPLYLASSSPRRRQLLSEAGYDFTVFAPADTAECGICSRETPPELVARLAMQKAADVAVQVDHGIVIGCDTVAECCGMILGKPSDRDHAREMLRMMRGREHHVYSGLCLWKRPGIRPQIRVDRSKLIMDPVTDQQLEAYLDTDGWEGKAGAFGYQDGLDWVHLIEGSESNVVGLPLEVFAQMLQEI</sequence>
<keyword evidence="3 4" id="KW-0546">Nucleotide metabolism</keyword>
<evidence type="ECO:0000256" key="1">
    <source>
        <dbReference type="ARBA" id="ARBA00001968"/>
    </source>
</evidence>
<comment type="catalytic activity">
    <reaction evidence="4">
        <text>UTP + H2O = UMP + diphosphate + H(+)</text>
        <dbReference type="Rhea" id="RHEA:29395"/>
        <dbReference type="ChEBI" id="CHEBI:15377"/>
        <dbReference type="ChEBI" id="CHEBI:15378"/>
        <dbReference type="ChEBI" id="CHEBI:33019"/>
        <dbReference type="ChEBI" id="CHEBI:46398"/>
        <dbReference type="ChEBI" id="CHEBI:57865"/>
        <dbReference type="EC" id="3.6.1.9"/>
    </reaction>
</comment>
<dbReference type="NCBIfam" id="TIGR00172">
    <property type="entry name" value="maf"/>
    <property type="match status" value="1"/>
</dbReference>
<dbReference type="PANTHER" id="PTHR43213:SF5">
    <property type="entry name" value="BIFUNCTIONAL DTTP_UTP PYROPHOSPHATASE_METHYLTRANSFERASE PROTEIN-RELATED"/>
    <property type="match status" value="1"/>
</dbReference>
<evidence type="ECO:0000313" key="5">
    <source>
        <dbReference type="EMBL" id="ADB17377.1"/>
    </source>
</evidence>
<comment type="subcellular location">
    <subcellularLocation>
        <location evidence="4">Cytoplasm</location>
    </subcellularLocation>
</comment>